<sequence>MAKQHNTQTTKTRKKESRTATATTGTTTTTTTLGELNSNNINTKATCPNNKNNNTNDSGFQWEGPSIFDHNHDHAPAHEGVLPPNMMDEMNTNTKENNDNDDDHDHSILAVPMLPGVSMEPIYRQHRSLSFSMGQDPTFFGYNDYSDDDETTSTPTDAKPTSTTTNNNNKAYKNSLETMAEDDEEQDEEEHAVFVGEDEFNAYRMRSKSSGAALNMLSSSQQGYLFHRYVGRGSAEHEAQEAEQAWNDITEKTAPPPATSTLGSQGHINTTTTTATTDPVQRLAEQIEAMQFQQLQQQQQQSAAPPPPPGFNNMPASYPMGMPPPPLHHHQHHPHPPPPEMYSHPHHPPPPPHYYSEHHPHETTTNDTRMYQEGKGVALHQLPAETLLYMIEFKAGRTDFFYVIPPSPNNPSSSPPPPHLGDLVIVEADRGKDLGKVAKENLTSEEILNMKKQQQHQQHQEEHGSSPSLSTHHDESQSHTSSSSSSSPSSSHESQQQEMKLSDIQIKRIYRQALPDEISILLLKNQDEQRALAVCQQKTKQRKLPMEVVDAEYQWDRRKLTFYFVAERRIDFRELVRELFKIYKTRIWMCAVNPNNTN</sequence>
<dbReference type="PANTHER" id="PTHR43830">
    <property type="entry name" value="PROTEIN PSP1"/>
    <property type="match status" value="1"/>
</dbReference>
<dbReference type="InterPro" id="IPR007557">
    <property type="entry name" value="PSP1_C"/>
</dbReference>
<gene>
    <name evidence="3" type="ORF">BDA99DRAFT_562338</name>
</gene>
<feature type="compositionally biased region" description="Basic and acidic residues" evidence="1">
    <location>
        <begin position="355"/>
        <end position="364"/>
    </location>
</feature>
<feature type="region of interest" description="Disordered" evidence="1">
    <location>
        <begin position="142"/>
        <end position="172"/>
    </location>
</feature>
<accession>A0AAD5JUD8</accession>
<dbReference type="PANTHER" id="PTHR43830:SF3">
    <property type="entry name" value="PROTEIN PSP1"/>
    <property type="match status" value="1"/>
</dbReference>
<proteinExistence type="predicted"/>
<evidence type="ECO:0000313" key="3">
    <source>
        <dbReference type="EMBL" id="KAI9255056.1"/>
    </source>
</evidence>
<evidence type="ECO:0000313" key="4">
    <source>
        <dbReference type="Proteomes" id="UP001209540"/>
    </source>
</evidence>
<feature type="domain" description="PSP1 C-terminal" evidence="2">
    <location>
        <begin position="507"/>
        <end position="592"/>
    </location>
</feature>
<feature type="compositionally biased region" description="Low complexity" evidence="1">
    <location>
        <begin position="478"/>
        <end position="498"/>
    </location>
</feature>
<feature type="compositionally biased region" description="Low complexity" evidence="1">
    <location>
        <begin position="42"/>
        <end position="56"/>
    </location>
</feature>
<reference evidence="3" key="2">
    <citation type="submission" date="2023-02" db="EMBL/GenBank/DDBJ databases">
        <authorList>
            <consortium name="DOE Joint Genome Institute"/>
            <person name="Mondo S.J."/>
            <person name="Chang Y."/>
            <person name="Wang Y."/>
            <person name="Ahrendt S."/>
            <person name="Andreopoulos W."/>
            <person name="Barry K."/>
            <person name="Beard J."/>
            <person name="Benny G.L."/>
            <person name="Blankenship S."/>
            <person name="Bonito G."/>
            <person name="Cuomo C."/>
            <person name="Desiro A."/>
            <person name="Gervers K.A."/>
            <person name="Hundley H."/>
            <person name="Kuo A."/>
            <person name="LaButti K."/>
            <person name="Lang B.F."/>
            <person name="Lipzen A."/>
            <person name="O'Donnell K."/>
            <person name="Pangilinan J."/>
            <person name="Reynolds N."/>
            <person name="Sandor L."/>
            <person name="Smith M.W."/>
            <person name="Tsang A."/>
            <person name="Grigoriev I.V."/>
            <person name="Stajich J.E."/>
            <person name="Spatafora J.W."/>
        </authorList>
    </citation>
    <scope>NUCLEOTIDE SEQUENCE</scope>
    <source>
        <strain evidence="3">RSA 2281</strain>
    </source>
</reference>
<feature type="region of interest" description="Disordered" evidence="1">
    <location>
        <begin position="450"/>
        <end position="500"/>
    </location>
</feature>
<feature type="compositionally biased region" description="Low complexity" evidence="1">
    <location>
        <begin position="19"/>
        <end position="32"/>
    </location>
</feature>
<dbReference type="Proteomes" id="UP001209540">
    <property type="component" value="Unassembled WGS sequence"/>
</dbReference>
<feature type="region of interest" description="Disordered" evidence="1">
    <location>
        <begin position="1"/>
        <end position="60"/>
    </location>
</feature>
<comment type="caution">
    <text evidence="3">The sequence shown here is derived from an EMBL/GenBank/DDBJ whole genome shotgun (WGS) entry which is preliminary data.</text>
</comment>
<dbReference type="PROSITE" id="PS51411">
    <property type="entry name" value="PSP1_C"/>
    <property type="match status" value="1"/>
</dbReference>
<feature type="compositionally biased region" description="Low complexity" evidence="1">
    <location>
        <begin position="152"/>
        <end position="169"/>
    </location>
</feature>
<organism evidence="3 4">
    <name type="scientific">Phascolomyces articulosus</name>
    <dbReference type="NCBI Taxonomy" id="60185"/>
    <lineage>
        <taxon>Eukaryota</taxon>
        <taxon>Fungi</taxon>
        <taxon>Fungi incertae sedis</taxon>
        <taxon>Mucoromycota</taxon>
        <taxon>Mucoromycotina</taxon>
        <taxon>Mucoromycetes</taxon>
        <taxon>Mucorales</taxon>
        <taxon>Lichtheimiaceae</taxon>
        <taxon>Phascolomyces</taxon>
    </lineage>
</organism>
<feature type="region of interest" description="Disordered" evidence="1">
    <location>
        <begin position="292"/>
        <end position="367"/>
    </location>
</feature>
<dbReference type="EMBL" id="JAIXMP010000023">
    <property type="protein sequence ID" value="KAI9255056.1"/>
    <property type="molecule type" value="Genomic_DNA"/>
</dbReference>
<dbReference type="GO" id="GO:0005737">
    <property type="term" value="C:cytoplasm"/>
    <property type="evidence" value="ECO:0007669"/>
    <property type="project" value="TreeGrafter"/>
</dbReference>
<dbReference type="AlphaFoldDB" id="A0AAD5JUD8"/>
<evidence type="ECO:0000259" key="2">
    <source>
        <dbReference type="PROSITE" id="PS51411"/>
    </source>
</evidence>
<feature type="compositionally biased region" description="Polar residues" evidence="1">
    <location>
        <begin position="1"/>
        <end position="10"/>
    </location>
</feature>
<protein>
    <submittedName>
        <fullName evidence="3">PSP1 C-terminal conserved region-domain-containing protein</fullName>
    </submittedName>
</protein>
<dbReference type="Pfam" id="PF04468">
    <property type="entry name" value="PSP1"/>
    <property type="match status" value="1"/>
</dbReference>
<dbReference type="InterPro" id="IPR047767">
    <property type="entry name" value="PSP1-like"/>
</dbReference>
<evidence type="ECO:0000256" key="1">
    <source>
        <dbReference type="SAM" id="MobiDB-lite"/>
    </source>
</evidence>
<reference evidence="3" key="1">
    <citation type="journal article" date="2022" name="IScience">
        <title>Evolution of zygomycete secretomes and the origins of terrestrial fungal ecologies.</title>
        <authorList>
            <person name="Chang Y."/>
            <person name="Wang Y."/>
            <person name="Mondo S."/>
            <person name="Ahrendt S."/>
            <person name="Andreopoulos W."/>
            <person name="Barry K."/>
            <person name="Beard J."/>
            <person name="Benny G.L."/>
            <person name="Blankenship S."/>
            <person name="Bonito G."/>
            <person name="Cuomo C."/>
            <person name="Desiro A."/>
            <person name="Gervers K.A."/>
            <person name="Hundley H."/>
            <person name="Kuo A."/>
            <person name="LaButti K."/>
            <person name="Lang B.F."/>
            <person name="Lipzen A."/>
            <person name="O'Donnell K."/>
            <person name="Pangilinan J."/>
            <person name="Reynolds N."/>
            <person name="Sandor L."/>
            <person name="Smith M.E."/>
            <person name="Tsang A."/>
            <person name="Grigoriev I.V."/>
            <person name="Stajich J.E."/>
            <person name="Spatafora J.W."/>
        </authorList>
    </citation>
    <scope>NUCLEOTIDE SEQUENCE</scope>
    <source>
        <strain evidence="3">RSA 2281</strain>
    </source>
</reference>
<feature type="compositionally biased region" description="Low complexity" evidence="1">
    <location>
        <begin position="292"/>
        <end position="303"/>
    </location>
</feature>
<dbReference type="NCBIfam" id="NF041131">
    <property type="entry name" value="RicT_YaaT_fam"/>
    <property type="match status" value="1"/>
</dbReference>
<name>A0AAD5JUD8_9FUNG</name>
<keyword evidence="4" id="KW-1185">Reference proteome</keyword>